<name>A0ABP2RIQ7_9LEPT</name>
<evidence type="ECO:0000313" key="2">
    <source>
        <dbReference type="Proteomes" id="UP000018720"/>
    </source>
</evidence>
<evidence type="ECO:0000313" key="1">
    <source>
        <dbReference type="EMBL" id="EJZ42323.1"/>
    </source>
</evidence>
<organism evidence="1 2">
    <name type="scientific">Leptospira licerasiae str. MMD4847</name>
    <dbReference type="NCBI Taxonomy" id="1049971"/>
    <lineage>
        <taxon>Bacteria</taxon>
        <taxon>Pseudomonadati</taxon>
        <taxon>Spirochaetota</taxon>
        <taxon>Spirochaetia</taxon>
        <taxon>Leptospirales</taxon>
        <taxon>Leptospiraceae</taxon>
        <taxon>Leptospira</taxon>
    </lineage>
</organism>
<protein>
    <recommendedName>
        <fullName evidence="3">WG repeat-containing protein</fullName>
    </recommendedName>
</protein>
<evidence type="ECO:0008006" key="3">
    <source>
        <dbReference type="Google" id="ProtNLM"/>
    </source>
</evidence>
<dbReference type="Proteomes" id="UP000018720">
    <property type="component" value="Unassembled WGS sequence"/>
</dbReference>
<keyword evidence="2" id="KW-1185">Reference proteome</keyword>
<dbReference type="EMBL" id="AHOM02000005">
    <property type="protein sequence ID" value="EJZ42323.1"/>
    <property type="molecule type" value="Genomic_DNA"/>
</dbReference>
<comment type="caution">
    <text evidence="1">The sequence shown here is derived from an EMBL/GenBank/DDBJ whole genome shotgun (WGS) entry which is preliminary data.</text>
</comment>
<dbReference type="RefSeq" id="WP_008591884.1">
    <property type="nucleotide sequence ID" value="NZ_AHOM02000005.1"/>
</dbReference>
<proteinExistence type="predicted"/>
<sequence length="147" mass="16853">MQSSVTSNPNLKEFVPNWKLPWQKFYAGNIPRKGKPILFREISNSYFIGQIDSEGLINVSESGYVYSKTDGKIINFVYLDTLNDGIFRFPNLPEIGRELAVKDTYGNYFIGKLSEEGLIERSGTGYRYSIRDGFIDTWLYITCPLPQ</sequence>
<reference evidence="1 2" key="1">
    <citation type="submission" date="2012-08" db="EMBL/GenBank/DDBJ databases">
        <authorList>
            <person name="Harkins D.M."/>
            <person name="Durkin A.S."/>
            <person name="Selengut J.D."/>
            <person name="Sanka R."/>
            <person name="DePew J."/>
            <person name="Purushe J."/>
            <person name="Matthias M.A."/>
            <person name="Vinetz J.M."/>
            <person name="Sutton G.G."/>
            <person name="Nelson W.C."/>
            <person name="Fouts D.E."/>
        </authorList>
    </citation>
    <scope>NUCLEOTIDE SEQUENCE [LARGE SCALE GENOMIC DNA]</scope>
    <source>
        <strain evidence="1 2">MMD4847</strain>
    </source>
</reference>
<gene>
    <name evidence="1" type="ORF">LEP1GSC178_0023</name>
</gene>
<accession>A0ABP2RIQ7</accession>